<evidence type="ECO:0000256" key="1">
    <source>
        <dbReference type="ARBA" id="ARBA00005801"/>
    </source>
</evidence>
<feature type="domain" description="Prepilin type IV endopeptidase peptidase" evidence="3">
    <location>
        <begin position="12"/>
        <end position="113"/>
    </location>
</feature>
<keyword evidence="2" id="KW-0812">Transmembrane</keyword>
<dbReference type="Gene3D" id="1.20.120.1220">
    <property type="match status" value="1"/>
</dbReference>
<sequence>MKIDIYLIKILLLLLLTVFALVSDLKTYRIGNRIVLPPIILGIVINIYEKQTIGLIESMKGIFIPIILLVLLFALRMLGAGDIKLFSGIGAIMGGEFIILCIPLSFLIGGIACLIIMMVRKNAKERFNILYNYIKSCLIIGKLLPYEDIVSSKDARFPLATAIFAASLVTLVTTIYMK</sequence>
<keyword evidence="2" id="KW-0472">Membrane</keyword>
<comment type="similarity">
    <text evidence="1">Belongs to the peptidase A24 family.</text>
</comment>
<accession>A0A1G5JA46</accession>
<dbReference type="Pfam" id="PF01478">
    <property type="entry name" value="Peptidase_A24"/>
    <property type="match status" value="1"/>
</dbReference>
<dbReference type="GO" id="GO:0005886">
    <property type="term" value="C:plasma membrane"/>
    <property type="evidence" value="ECO:0007669"/>
    <property type="project" value="TreeGrafter"/>
</dbReference>
<dbReference type="AlphaFoldDB" id="A0A1G5JA46"/>
<reference evidence="4 5" key="1">
    <citation type="submission" date="2016-10" db="EMBL/GenBank/DDBJ databases">
        <authorList>
            <person name="de Groot N.N."/>
        </authorList>
    </citation>
    <scope>NUCLEOTIDE SEQUENCE [LARGE SCALE GENOMIC DNA]</scope>
    <source>
        <strain evidence="4 5">DSM 18978</strain>
    </source>
</reference>
<feature type="transmembrane region" description="Helical" evidence="2">
    <location>
        <begin position="85"/>
        <end position="117"/>
    </location>
</feature>
<feature type="transmembrane region" description="Helical" evidence="2">
    <location>
        <begin position="157"/>
        <end position="177"/>
    </location>
</feature>
<evidence type="ECO:0000259" key="3">
    <source>
        <dbReference type="Pfam" id="PF01478"/>
    </source>
</evidence>
<dbReference type="OrthoDB" id="5508079at2"/>
<dbReference type="EMBL" id="FMUS01000018">
    <property type="protein sequence ID" value="SCY84558.1"/>
    <property type="molecule type" value="Genomic_DNA"/>
</dbReference>
<organism evidence="4 5">
    <name type="scientific">Alkaliphilus peptidifermentans DSM 18978</name>
    <dbReference type="NCBI Taxonomy" id="1120976"/>
    <lineage>
        <taxon>Bacteria</taxon>
        <taxon>Bacillati</taxon>
        <taxon>Bacillota</taxon>
        <taxon>Clostridia</taxon>
        <taxon>Peptostreptococcales</taxon>
        <taxon>Natronincolaceae</taxon>
        <taxon>Alkaliphilus</taxon>
    </lineage>
</organism>
<dbReference type="InterPro" id="IPR000045">
    <property type="entry name" value="Prepilin_IV_endopep_pep"/>
</dbReference>
<dbReference type="PANTHER" id="PTHR30487">
    <property type="entry name" value="TYPE 4 PREPILIN-LIKE PROTEINS LEADER PEPTIDE-PROCESSING ENZYME"/>
    <property type="match status" value="1"/>
</dbReference>
<gene>
    <name evidence="4" type="ORF">SAMN03080606_02709</name>
</gene>
<dbReference type="PANTHER" id="PTHR30487:SF0">
    <property type="entry name" value="PREPILIN LEADER PEPTIDASE_N-METHYLTRANSFERASE-RELATED"/>
    <property type="match status" value="1"/>
</dbReference>
<name>A0A1G5JA46_9FIRM</name>
<dbReference type="GO" id="GO:0006465">
    <property type="term" value="P:signal peptide processing"/>
    <property type="evidence" value="ECO:0007669"/>
    <property type="project" value="TreeGrafter"/>
</dbReference>
<dbReference type="GO" id="GO:0004190">
    <property type="term" value="F:aspartic-type endopeptidase activity"/>
    <property type="evidence" value="ECO:0007669"/>
    <property type="project" value="InterPro"/>
</dbReference>
<evidence type="ECO:0000313" key="5">
    <source>
        <dbReference type="Proteomes" id="UP000198636"/>
    </source>
</evidence>
<dbReference type="RefSeq" id="WP_091544389.1">
    <property type="nucleotide sequence ID" value="NZ_FMUS01000018.1"/>
</dbReference>
<keyword evidence="5" id="KW-1185">Reference proteome</keyword>
<protein>
    <submittedName>
        <fullName evidence="4">Prepilin peptidase CpaA</fullName>
    </submittedName>
</protein>
<evidence type="ECO:0000256" key="2">
    <source>
        <dbReference type="SAM" id="Phobius"/>
    </source>
</evidence>
<dbReference type="STRING" id="1120976.SAMN03080606_02709"/>
<evidence type="ECO:0000313" key="4">
    <source>
        <dbReference type="EMBL" id="SCY84558.1"/>
    </source>
</evidence>
<proteinExistence type="inferred from homology"/>
<feature type="transmembrane region" description="Helical" evidence="2">
    <location>
        <begin position="30"/>
        <end position="49"/>
    </location>
</feature>
<dbReference type="Proteomes" id="UP000198636">
    <property type="component" value="Unassembled WGS sequence"/>
</dbReference>
<keyword evidence="2" id="KW-1133">Transmembrane helix</keyword>
<feature type="transmembrane region" description="Helical" evidence="2">
    <location>
        <begin position="61"/>
        <end position="79"/>
    </location>
</feature>
<dbReference type="InterPro" id="IPR050882">
    <property type="entry name" value="Prepilin_peptidase/N-MTase"/>
</dbReference>